<dbReference type="GO" id="GO:1902670">
    <property type="term" value="F:carbon dioxide binding"/>
    <property type="evidence" value="ECO:0007669"/>
    <property type="project" value="TreeGrafter"/>
</dbReference>
<dbReference type="RefSeq" id="WP_012901338.1">
    <property type="nucleotide sequence ID" value="NC_013665.1"/>
</dbReference>
<reference evidence="2 3" key="1">
    <citation type="journal article" date="2007" name="Appl. Environ. Microbiol.">
        <title>Isolation of key methanogens for global methane emission from rice paddy fields: a novel isolate affiliated with the clone cluster rice cluster I.</title>
        <authorList>
            <person name="Sakai S."/>
            <person name="Imachi H."/>
            <person name="Sekiguchi Y."/>
            <person name="Ohashi A."/>
            <person name="Harada H."/>
            <person name="Kamagata Y."/>
        </authorList>
    </citation>
    <scope>NUCLEOTIDE SEQUENCE [LARGE SCALE GENOMIC DNA]</scope>
    <source>
        <strain evidence="3">DSM 17711 / JCM 13418 / NBRC 101707 / SANAE</strain>
    </source>
</reference>
<organism evidence="2 3">
    <name type="scientific">Methanocella paludicola (strain DSM 17711 / JCM 13418 / NBRC 101707 / SANAE)</name>
    <dbReference type="NCBI Taxonomy" id="304371"/>
    <lineage>
        <taxon>Archaea</taxon>
        <taxon>Methanobacteriati</taxon>
        <taxon>Methanobacteriota</taxon>
        <taxon>Stenosarchaea group</taxon>
        <taxon>Methanomicrobia</taxon>
        <taxon>Methanocellales</taxon>
        <taxon>Methanocellaceae</taxon>
        <taxon>Methanocella</taxon>
    </lineage>
</organism>
<sequence>MCLAVLAQLKEIKEGNIAVADFGGLTQEVRLDLLEEPKIDDWVLVHTGFAIQVVDEKEAMEMKKVLDEVAAINEEMDNART</sequence>
<dbReference type="InterPro" id="IPR001109">
    <property type="entry name" value="Hydrogenase_HupF/HypC"/>
</dbReference>
<dbReference type="PRINTS" id="PR00445">
    <property type="entry name" value="HUPFHYPC"/>
</dbReference>
<comment type="similarity">
    <text evidence="1">Belongs to the HupF/HypC family.</text>
</comment>
<dbReference type="KEGG" id="mpd:MCP_2592"/>
<dbReference type="GO" id="GO:0005506">
    <property type="term" value="F:iron ion binding"/>
    <property type="evidence" value="ECO:0007669"/>
    <property type="project" value="TreeGrafter"/>
</dbReference>
<gene>
    <name evidence="2" type="primary">hypC</name>
    <name evidence="2" type="ordered locus">MCP_2592</name>
</gene>
<name>D1Z1U2_METPS</name>
<evidence type="ECO:0000313" key="3">
    <source>
        <dbReference type="Proteomes" id="UP000001882"/>
    </source>
</evidence>
<keyword evidence="3" id="KW-1185">Reference proteome</keyword>
<evidence type="ECO:0000256" key="1">
    <source>
        <dbReference type="ARBA" id="ARBA00006018"/>
    </source>
</evidence>
<dbReference type="GeneID" id="8682336"/>
<dbReference type="Proteomes" id="UP000001882">
    <property type="component" value="Chromosome"/>
</dbReference>
<evidence type="ECO:0000313" key="2">
    <source>
        <dbReference type="EMBL" id="BAI62664.1"/>
    </source>
</evidence>
<dbReference type="SUPFAM" id="SSF159127">
    <property type="entry name" value="HupF/HypC-like"/>
    <property type="match status" value="1"/>
</dbReference>
<dbReference type="Pfam" id="PF01455">
    <property type="entry name" value="HupF_HypC"/>
    <property type="match status" value="1"/>
</dbReference>
<dbReference type="Gene3D" id="2.30.30.140">
    <property type="match status" value="1"/>
</dbReference>
<dbReference type="AlphaFoldDB" id="D1Z1U2"/>
<dbReference type="OrthoDB" id="43695at2157"/>
<dbReference type="FunCoup" id="D1Z1U2">
    <property type="interactions" value="5"/>
</dbReference>
<accession>D1Z1U2</accession>
<dbReference type="eggNOG" id="arCOG04427">
    <property type="taxonomic scope" value="Archaea"/>
</dbReference>
<reference evidence="2 3" key="2">
    <citation type="journal article" date="2008" name="Int. J. Syst. Evol. Microbiol.">
        <title>Methanocella paludicola gen. nov., sp. nov., a methane-producing archaeon, the first isolate of the lineage 'Rice Cluster I', and proposal of the new archaeal order Methanocellales ord. nov.</title>
        <authorList>
            <person name="Sakai S."/>
            <person name="Imachi H."/>
            <person name="Hanada S."/>
            <person name="Ohashi A."/>
            <person name="Harada H."/>
            <person name="Kamagata Y."/>
        </authorList>
    </citation>
    <scope>NUCLEOTIDE SEQUENCE [LARGE SCALE GENOMIC DNA]</scope>
    <source>
        <strain evidence="3">DSM 17711 / JCM 13418 / NBRC 101707 / SANAE</strain>
    </source>
</reference>
<reference evidence="3" key="3">
    <citation type="journal article" date="2011" name="PLoS ONE">
        <title>Genome sequence of a mesophilic hydrogenotrophic methanogen Methanocella paludicola, the first cultivated representative of the order Methanocellales.</title>
        <authorList>
            <person name="Sakai S."/>
            <person name="Takaki Y."/>
            <person name="Shimamura S."/>
            <person name="Sekine M."/>
            <person name="Tajima T."/>
            <person name="Kosugi H."/>
            <person name="Ichikawa N."/>
            <person name="Tasumi E."/>
            <person name="Hiraki A.T."/>
            <person name="Shimizu A."/>
            <person name="Kato Y."/>
            <person name="Nishiko R."/>
            <person name="Mori K."/>
            <person name="Fujita N."/>
            <person name="Imachi H."/>
            <person name="Takai K."/>
        </authorList>
    </citation>
    <scope>NUCLEOTIDE SEQUENCE [LARGE SCALE GENOMIC DNA]</scope>
    <source>
        <strain evidence="3">DSM 17711 / JCM 13418 / NBRC 101707 / SANAE</strain>
    </source>
</reference>
<dbReference type="PANTHER" id="PTHR35177:SF2">
    <property type="entry name" value="HYDROGENASE MATURATION FACTOR HYBG"/>
    <property type="match status" value="1"/>
</dbReference>
<protein>
    <submittedName>
        <fullName evidence="2">Hydrogenase expression/formation protein HypC</fullName>
    </submittedName>
</protein>
<dbReference type="EMBL" id="AP011532">
    <property type="protein sequence ID" value="BAI62664.1"/>
    <property type="molecule type" value="Genomic_DNA"/>
</dbReference>
<dbReference type="STRING" id="304371.MCP_2592"/>
<proteinExistence type="inferred from homology"/>
<dbReference type="GO" id="GO:0051604">
    <property type="term" value="P:protein maturation"/>
    <property type="evidence" value="ECO:0007669"/>
    <property type="project" value="TreeGrafter"/>
</dbReference>
<dbReference type="PANTHER" id="PTHR35177">
    <property type="entry name" value="HYDROGENASE MATURATION FACTOR HYBG"/>
    <property type="match status" value="1"/>
</dbReference>
<dbReference type="InParanoid" id="D1Z1U2"/>
<dbReference type="NCBIfam" id="TIGR00074">
    <property type="entry name" value="hypC_hupF"/>
    <property type="match status" value="1"/>
</dbReference>